<evidence type="ECO:0000256" key="6">
    <source>
        <dbReference type="SAM" id="MobiDB-lite"/>
    </source>
</evidence>
<feature type="compositionally biased region" description="Basic and acidic residues" evidence="6">
    <location>
        <begin position="53"/>
        <end position="69"/>
    </location>
</feature>
<keyword evidence="2" id="KW-0805">Transcription regulation</keyword>
<dbReference type="InterPro" id="IPR013249">
    <property type="entry name" value="RNA_pol_sigma70_r4_t2"/>
</dbReference>
<keyword evidence="5" id="KW-0804">Transcription</keyword>
<evidence type="ECO:0000313" key="9">
    <source>
        <dbReference type="Proteomes" id="UP000602198"/>
    </source>
</evidence>
<dbReference type="RefSeq" id="WP_201948017.1">
    <property type="nucleotide sequence ID" value="NZ_JAERRJ010000005.1"/>
</dbReference>
<protein>
    <recommendedName>
        <fullName evidence="7">RNA polymerase sigma factor 70 region 4 type 2 domain-containing protein</fullName>
    </recommendedName>
</protein>
<dbReference type="EMBL" id="JAERRJ010000005">
    <property type="protein sequence ID" value="MBL1075702.1"/>
    <property type="molecule type" value="Genomic_DNA"/>
</dbReference>
<keyword evidence="3" id="KW-0731">Sigma factor</keyword>
<name>A0ABS1M4Y3_9NOCA</name>
<proteinExistence type="inferred from homology"/>
<reference evidence="8 9" key="1">
    <citation type="submission" date="2021-01" db="EMBL/GenBank/DDBJ databases">
        <title>WGS of actinomycetes isolated from Thailand.</title>
        <authorList>
            <person name="Thawai C."/>
        </authorList>
    </citation>
    <scope>NUCLEOTIDE SEQUENCE [LARGE SCALE GENOMIC DNA]</scope>
    <source>
        <strain evidence="8 9">LPG 2</strain>
    </source>
</reference>
<feature type="region of interest" description="Disordered" evidence="6">
    <location>
        <begin position="42"/>
        <end position="69"/>
    </location>
</feature>
<evidence type="ECO:0000256" key="3">
    <source>
        <dbReference type="ARBA" id="ARBA00023082"/>
    </source>
</evidence>
<gene>
    <name evidence="8" type="ORF">JK358_15005</name>
</gene>
<dbReference type="InterPro" id="IPR036388">
    <property type="entry name" value="WH-like_DNA-bd_sf"/>
</dbReference>
<evidence type="ECO:0000313" key="8">
    <source>
        <dbReference type="EMBL" id="MBL1075702.1"/>
    </source>
</evidence>
<dbReference type="Pfam" id="PF08281">
    <property type="entry name" value="Sigma70_r4_2"/>
    <property type="match status" value="1"/>
</dbReference>
<sequence>MREEFVPAADGGDVLRTTAFEALLGEVLRACARDPRLLLGSTDSDATPGLAAPDRESGRAAPDRESGLAAPDREERLALLAARAGLPAGDPIALRRLVIAALGQLPRREREALVLCTYEGNTYAETAELMGSAAGTVMTYVRSALRRIRNTVATA</sequence>
<dbReference type="InterPro" id="IPR013324">
    <property type="entry name" value="RNA_pol_sigma_r3/r4-like"/>
</dbReference>
<evidence type="ECO:0000256" key="4">
    <source>
        <dbReference type="ARBA" id="ARBA00023125"/>
    </source>
</evidence>
<evidence type="ECO:0000256" key="5">
    <source>
        <dbReference type="ARBA" id="ARBA00023163"/>
    </source>
</evidence>
<dbReference type="CDD" id="cd06171">
    <property type="entry name" value="Sigma70_r4"/>
    <property type="match status" value="1"/>
</dbReference>
<keyword evidence="4" id="KW-0238">DNA-binding</keyword>
<dbReference type="Proteomes" id="UP000602198">
    <property type="component" value="Unassembled WGS sequence"/>
</dbReference>
<evidence type="ECO:0000256" key="2">
    <source>
        <dbReference type="ARBA" id="ARBA00023015"/>
    </source>
</evidence>
<accession>A0ABS1M4Y3</accession>
<comment type="similarity">
    <text evidence="1">Belongs to the sigma-70 factor family. ECF subfamily.</text>
</comment>
<feature type="domain" description="RNA polymerase sigma factor 70 region 4 type 2" evidence="7">
    <location>
        <begin position="96"/>
        <end position="148"/>
    </location>
</feature>
<evidence type="ECO:0000256" key="1">
    <source>
        <dbReference type="ARBA" id="ARBA00010641"/>
    </source>
</evidence>
<dbReference type="SUPFAM" id="SSF88659">
    <property type="entry name" value="Sigma3 and sigma4 domains of RNA polymerase sigma factors"/>
    <property type="match status" value="1"/>
</dbReference>
<evidence type="ECO:0000259" key="7">
    <source>
        <dbReference type="Pfam" id="PF08281"/>
    </source>
</evidence>
<keyword evidence="9" id="KW-1185">Reference proteome</keyword>
<comment type="caution">
    <text evidence="8">The sequence shown here is derived from an EMBL/GenBank/DDBJ whole genome shotgun (WGS) entry which is preliminary data.</text>
</comment>
<dbReference type="Gene3D" id="1.10.10.10">
    <property type="entry name" value="Winged helix-like DNA-binding domain superfamily/Winged helix DNA-binding domain"/>
    <property type="match status" value="1"/>
</dbReference>
<organism evidence="8 9">
    <name type="scientific">Nocardia acididurans</name>
    <dbReference type="NCBI Taxonomy" id="2802282"/>
    <lineage>
        <taxon>Bacteria</taxon>
        <taxon>Bacillati</taxon>
        <taxon>Actinomycetota</taxon>
        <taxon>Actinomycetes</taxon>
        <taxon>Mycobacteriales</taxon>
        <taxon>Nocardiaceae</taxon>
        <taxon>Nocardia</taxon>
    </lineage>
</organism>